<organism evidence="10 11">
    <name type="scientific">Vitis vinifera</name>
    <name type="common">Grape</name>
    <dbReference type="NCBI Taxonomy" id="29760"/>
    <lineage>
        <taxon>Eukaryota</taxon>
        <taxon>Viridiplantae</taxon>
        <taxon>Streptophyta</taxon>
        <taxon>Embryophyta</taxon>
        <taxon>Tracheophyta</taxon>
        <taxon>Spermatophyta</taxon>
        <taxon>Magnoliopsida</taxon>
        <taxon>eudicotyledons</taxon>
        <taxon>Gunneridae</taxon>
        <taxon>Pentapetalae</taxon>
        <taxon>rosids</taxon>
        <taxon>Vitales</taxon>
        <taxon>Vitaceae</taxon>
        <taxon>Viteae</taxon>
        <taxon>Vitis</taxon>
    </lineage>
</organism>
<dbReference type="Pfam" id="PF00295">
    <property type="entry name" value="Glyco_hydro_28"/>
    <property type="match status" value="2"/>
</dbReference>
<evidence type="ECO:0000256" key="6">
    <source>
        <dbReference type="ARBA" id="ARBA00023295"/>
    </source>
</evidence>
<evidence type="ECO:0000256" key="5">
    <source>
        <dbReference type="ARBA" id="ARBA00022801"/>
    </source>
</evidence>
<protein>
    <recommendedName>
        <fullName evidence="12">Polygalacturonase</fullName>
    </recommendedName>
</protein>
<reference evidence="11" key="1">
    <citation type="journal article" date="2007" name="Nature">
        <title>The grapevine genome sequence suggests ancestral hexaploidization in major angiosperm phyla.</title>
        <authorList>
            <consortium name="The French-Italian Public Consortium for Grapevine Genome Characterization."/>
            <person name="Jaillon O."/>
            <person name="Aury J.-M."/>
            <person name="Noel B."/>
            <person name="Policriti A."/>
            <person name="Clepet C."/>
            <person name="Casagrande A."/>
            <person name="Choisne N."/>
            <person name="Aubourg S."/>
            <person name="Vitulo N."/>
            <person name="Jubin C."/>
            <person name="Vezzi A."/>
            <person name="Legeai F."/>
            <person name="Hugueney P."/>
            <person name="Dasilva C."/>
            <person name="Horner D."/>
            <person name="Mica E."/>
            <person name="Jublot D."/>
            <person name="Poulain J."/>
            <person name="Bruyere C."/>
            <person name="Billault A."/>
            <person name="Segurens B."/>
            <person name="Gouyvenoux M."/>
            <person name="Ugarte E."/>
            <person name="Cattonaro F."/>
            <person name="Anthouard V."/>
            <person name="Vico V."/>
            <person name="Del Fabbro C."/>
            <person name="Alaux M."/>
            <person name="Di Gaspero G."/>
            <person name="Dumas V."/>
            <person name="Felice N."/>
            <person name="Paillard S."/>
            <person name="Juman I."/>
            <person name="Moroldo M."/>
            <person name="Scalabrin S."/>
            <person name="Canaguier A."/>
            <person name="Le Clainche I."/>
            <person name="Malacrida G."/>
            <person name="Durand E."/>
            <person name="Pesole G."/>
            <person name="Laucou V."/>
            <person name="Chatelet P."/>
            <person name="Merdinoglu D."/>
            <person name="Delledonne M."/>
            <person name="Pezzotti M."/>
            <person name="Lecharny A."/>
            <person name="Scarpelli C."/>
            <person name="Artiguenave F."/>
            <person name="Pe M.E."/>
            <person name="Valle G."/>
            <person name="Morgante M."/>
            <person name="Caboche M."/>
            <person name="Adam-Blondon A.-F."/>
            <person name="Weissenbach J."/>
            <person name="Quetier F."/>
            <person name="Wincker P."/>
        </authorList>
    </citation>
    <scope>NUCLEOTIDE SEQUENCE [LARGE SCALE GENOMIC DNA]</scope>
    <source>
        <strain evidence="11">cv. Pinot noir / PN40024</strain>
    </source>
</reference>
<proteinExistence type="inferred from homology"/>
<dbReference type="SMR" id="F6HHK3"/>
<gene>
    <name evidence="10" type="ordered locus">VIT_12s0057g00380</name>
</gene>
<dbReference type="FunCoup" id="F6HHK3">
    <property type="interactions" value="126"/>
</dbReference>
<dbReference type="EMBL" id="FN595759">
    <property type="protein sequence ID" value="CCB51699.1"/>
    <property type="molecule type" value="Genomic_DNA"/>
</dbReference>
<dbReference type="PANTHER" id="PTHR31375">
    <property type="match status" value="1"/>
</dbReference>
<accession>F6HHK3</accession>
<evidence type="ECO:0000313" key="10">
    <source>
        <dbReference type="EMBL" id="CCB51699.1"/>
    </source>
</evidence>
<dbReference type="SUPFAM" id="SSF51126">
    <property type="entry name" value="Pectin lyase-like"/>
    <property type="match status" value="2"/>
</dbReference>
<dbReference type="SUPFAM" id="SSF55681">
    <property type="entry name" value="Class II aaRS and biotin synthetases"/>
    <property type="match status" value="1"/>
</dbReference>
<feature type="active site" evidence="8">
    <location>
        <position position="41"/>
    </location>
</feature>
<keyword evidence="11" id="KW-1185">Reference proteome</keyword>
<evidence type="ECO:0000256" key="8">
    <source>
        <dbReference type="PROSITE-ProRule" id="PRU10052"/>
    </source>
</evidence>
<dbReference type="AlphaFoldDB" id="F6HHK3"/>
<dbReference type="Proteomes" id="UP000009183">
    <property type="component" value="Chromosome 12"/>
</dbReference>
<dbReference type="STRING" id="29760.F6HHK3"/>
<evidence type="ECO:0000256" key="9">
    <source>
        <dbReference type="RuleBase" id="RU361169"/>
    </source>
</evidence>
<evidence type="ECO:0000256" key="2">
    <source>
        <dbReference type="ARBA" id="ARBA00008834"/>
    </source>
</evidence>
<keyword evidence="3" id="KW-0134">Cell wall</keyword>
<evidence type="ECO:0000256" key="3">
    <source>
        <dbReference type="ARBA" id="ARBA00022512"/>
    </source>
</evidence>
<dbReference type="GO" id="GO:0004650">
    <property type="term" value="F:polygalacturonase activity"/>
    <property type="evidence" value="ECO:0007669"/>
    <property type="project" value="InterPro"/>
</dbReference>
<dbReference type="Gene3D" id="2.160.20.10">
    <property type="entry name" value="Single-stranded right-handed beta-helix, Pectin lyase-like"/>
    <property type="match status" value="2"/>
</dbReference>
<feature type="active site" evidence="8">
    <location>
        <position position="393"/>
    </location>
</feature>
<dbReference type="InterPro" id="IPR006626">
    <property type="entry name" value="PbH1"/>
</dbReference>
<evidence type="ECO:0008006" key="12">
    <source>
        <dbReference type="Google" id="ProtNLM"/>
    </source>
</evidence>
<dbReference type="FunFam" id="2.160.20.10:FF:000004">
    <property type="entry name" value="Pectin lyase-like superfamily protein"/>
    <property type="match status" value="1"/>
</dbReference>
<name>F6HHK3_VITVI</name>
<dbReference type="InterPro" id="IPR000743">
    <property type="entry name" value="Glyco_hydro_28"/>
</dbReference>
<dbReference type="InterPro" id="IPR045864">
    <property type="entry name" value="aa-tRNA-synth_II/BPL/LPL"/>
</dbReference>
<evidence type="ECO:0000256" key="4">
    <source>
        <dbReference type="ARBA" id="ARBA00022525"/>
    </source>
</evidence>
<keyword evidence="7" id="KW-0961">Cell wall biogenesis/degradation</keyword>
<evidence type="ECO:0000313" key="11">
    <source>
        <dbReference type="Proteomes" id="UP000009183"/>
    </source>
</evidence>
<dbReference type="HOGENOM" id="CLU_462656_0_0_1"/>
<evidence type="ECO:0000256" key="1">
    <source>
        <dbReference type="ARBA" id="ARBA00004191"/>
    </source>
</evidence>
<dbReference type="eggNOG" id="ENOG502QST2">
    <property type="taxonomic scope" value="Eukaryota"/>
</dbReference>
<dbReference type="InParanoid" id="F6HHK3"/>
<dbReference type="GO" id="GO:0071555">
    <property type="term" value="P:cell wall organization"/>
    <property type="evidence" value="ECO:0007669"/>
    <property type="project" value="UniProtKB-KW"/>
</dbReference>
<keyword evidence="6 9" id="KW-0326">Glycosidase</keyword>
<comment type="similarity">
    <text evidence="2 9">Belongs to the glycosyl hydrolase 28 family.</text>
</comment>
<dbReference type="GO" id="GO:0005975">
    <property type="term" value="P:carbohydrate metabolic process"/>
    <property type="evidence" value="ECO:0007669"/>
    <property type="project" value="InterPro"/>
</dbReference>
<dbReference type="PROSITE" id="PS00502">
    <property type="entry name" value="POLYGALACTURONASE"/>
    <property type="match status" value="2"/>
</dbReference>
<keyword evidence="4" id="KW-0964">Secreted</keyword>
<dbReference type="PaxDb" id="29760-VIT_12s0057g00380.t01"/>
<keyword evidence="5 9" id="KW-0378">Hydrolase</keyword>
<evidence type="ECO:0000256" key="7">
    <source>
        <dbReference type="ARBA" id="ARBA00023316"/>
    </source>
</evidence>
<dbReference type="InterPro" id="IPR012334">
    <property type="entry name" value="Pectin_lyas_fold"/>
</dbReference>
<dbReference type="ExpressionAtlas" id="F6HHK3">
    <property type="expression patterns" value="baseline and differential"/>
</dbReference>
<comment type="subcellular location">
    <subcellularLocation>
        <location evidence="1">Secreted</location>
        <location evidence="1">Cell wall</location>
    </subcellularLocation>
</comment>
<dbReference type="SMART" id="SM00710">
    <property type="entry name" value="PbH1"/>
    <property type="match status" value="6"/>
</dbReference>
<dbReference type="InterPro" id="IPR011050">
    <property type="entry name" value="Pectin_lyase_fold/virulence"/>
</dbReference>
<sequence>MGRSTGVNISDAIIKTGDDSLSIGDGSQHINVEKVTCGPGHGISVGSLGKYHNEEPVVGVTVKNCTLINTMNGIRVKTWPDSPASVATDLHFEDIIMNNVGNPILINQEYCPYDQCQAKVPSQVKISDVSFQGICSMSGTFYQTKKRETENIGMKLNIAAISLLLLLTSVAEVSGDTYFDVTKYGAQADGKTDISQALLTAWEAACASPIASRVVIPAGIYALGQVTIEGPCKAPINLIVKGTVRAPVDTSRFKPQAGWVAFQHLDQFTLSGYGVFDGQGQSVWGQKCSRTKYCHQLPINLRFNFLTNSIIKDITSKDSKQFHINVLGCRNITFFQVAITAPEDSQNTDGIHIGRSRGVNITHSTIQTGDDCVSIGDGSEQIDITKVNCGPGHGISVGSLGLYKNEAPVIGIRVKNCTLSDTTNGVRVKTWPSSPQGTATEMHFHDIVMNNVSNPIIIDQEYCPHNQCNLQMLQRIYGTAWENEEQLKAYLHFKEEAKRRDHRRLGIDLDLFSIQDEAGGGLVFWHPKGAILKILSVEPSLLHKIEHHFKNAKCLSSNWMGIRVPAKLPMVLIFEDLYTWNVFLYLFLDS</sequence>